<evidence type="ECO:0000313" key="5">
    <source>
        <dbReference type="Proteomes" id="UP001237642"/>
    </source>
</evidence>
<proteinExistence type="predicted"/>
<dbReference type="InterPro" id="IPR013210">
    <property type="entry name" value="LRR_N_plant-typ"/>
</dbReference>
<feature type="domain" description="Leucine-rich repeat-containing N-terminal plant-type" evidence="3">
    <location>
        <begin position="34"/>
        <end position="47"/>
    </location>
</feature>
<evidence type="ECO:0000313" key="4">
    <source>
        <dbReference type="EMBL" id="KAK1356590.1"/>
    </source>
</evidence>
<evidence type="ECO:0000256" key="1">
    <source>
        <dbReference type="ARBA" id="ARBA00022614"/>
    </source>
</evidence>
<dbReference type="InterPro" id="IPR032675">
    <property type="entry name" value="LRR_dom_sf"/>
</dbReference>
<dbReference type="Pfam" id="PF08263">
    <property type="entry name" value="LRRNT_2"/>
    <property type="match status" value="2"/>
</dbReference>
<keyword evidence="2" id="KW-0677">Repeat</keyword>
<protein>
    <recommendedName>
        <fullName evidence="3">Leucine-rich repeat-containing N-terminal plant-type domain-containing protein</fullName>
    </recommendedName>
</protein>
<evidence type="ECO:0000256" key="2">
    <source>
        <dbReference type="ARBA" id="ARBA00022737"/>
    </source>
</evidence>
<reference evidence="4" key="2">
    <citation type="submission" date="2023-05" db="EMBL/GenBank/DDBJ databases">
        <authorList>
            <person name="Schelkunov M.I."/>
        </authorList>
    </citation>
    <scope>NUCLEOTIDE SEQUENCE</scope>
    <source>
        <strain evidence="4">Hsosn_3</strain>
        <tissue evidence="4">Leaf</tissue>
    </source>
</reference>
<name>A0AAD8GYZ9_9APIA</name>
<keyword evidence="5" id="KW-1185">Reference proteome</keyword>
<accession>A0AAD8GYZ9</accession>
<dbReference type="AlphaFoldDB" id="A0AAD8GYZ9"/>
<feature type="domain" description="Leucine-rich repeat-containing N-terminal plant-type" evidence="3">
    <location>
        <begin position="68"/>
        <end position="89"/>
    </location>
</feature>
<organism evidence="4 5">
    <name type="scientific">Heracleum sosnowskyi</name>
    <dbReference type="NCBI Taxonomy" id="360622"/>
    <lineage>
        <taxon>Eukaryota</taxon>
        <taxon>Viridiplantae</taxon>
        <taxon>Streptophyta</taxon>
        <taxon>Embryophyta</taxon>
        <taxon>Tracheophyta</taxon>
        <taxon>Spermatophyta</taxon>
        <taxon>Magnoliopsida</taxon>
        <taxon>eudicotyledons</taxon>
        <taxon>Gunneridae</taxon>
        <taxon>Pentapetalae</taxon>
        <taxon>asterids</taxon>
        <taxon>campanulids</taxon>
        <taxon>Apiales</taxon>
        <taxon>Apiaceae</taxon>
        <taxon>Apioideae</taxon>
        <taxon>apioid superclade</taxon>
        <taxon>Tordylieae</taxon>
        <taxon>Tordyliinae</taxon>
        <taxon>Heracleum</taxon>
    </lineage>
</organism>
<dbReference type="Proteomes" id="UP001237642">
    <property type="component" value="Unassembled WGS sequence"/>
</dbReference>
<dbReference type="Gene3D" id="3.80.10.10">
    <property type="entry name" value="Ribonuclease Inhibitor"/>
    <property type="match status" value="1"/>
</dbReference>
<dbReference type="EMBL" id="JAUIZM010000011">
    <property type="protein sequence ID" value="KAK1356590.1"/>
    <property type="molecule type" value="Genomic_DNA"/>
</dbReference>
<reference evidence="4" key="1">
    <citation type="submission" date="2023-02" db="EMBL/GenBank/DDBJ databases">
        <title>Genome of toxic invasive species Heracleum sosnowskyi carries increased number of genes despite the absence of recent whole-genome duplications.</title>
        <authorList>
            <person name="Schelkunov M."/>
            <person name="Shtratnikova V."/>
            <person name="Makarenko M."/>
            <person name="Klepikova A."/>
            <person name="Omelchenko D."/>
            <person name="Novikova G."/>
            <person name="Obukhova E."/>
            <person name="Bogdanov V."/>
            <person name="Penin A."/>
            <person name="Logacheva M."/>
        </authorList>
    </citation>
    <scope>NUCLEOTIDE SEQUENCE</scope>
    <source>
        <strain evidence="4">Hsosn_3</strain>
        <tissue evidence="4">Leaf</tissue>
    </source>
</reference>
<comment type="caution">
    <text evidence="4">The sequence shown here is derived from an EMBL/GenBank/DDBJ whole genome shotgun (WGS) entry which is preliminary data.</text>
</comment>
<keyword evidence="1" id="KW-0433">Leucine-rich repeat</keyword>
<gene>
    <name evidence="4" type="ORF">POM88_049846</name>
</gene>
<evidence type="ECO:0000259" key="3">
    <source>
        <dbReference type="Pfam" id="PF08263"/>
    </source>
</evidence>
<sequence>MWKFTCFLTITVMPIFLQHQLAASAAAIHLSPTMQKVALFQFKQSLTITTQIFCLYYSLSGEYYRIRSHPKTMNWSMSSDYCTWDGVTCEQKTGDIIASWKEPYFQTTPSSNSLISVFSTSLETTFAIPTSSQKNSVSLQQV</sequence>